<keyword evidence="1" id="KW-0812">Transmembrane</keyword>
<evidence type="ECO:0000313" key="2">
    <source>
        <dbReference type="EMBL" id="SFO21920.1"/>
    </source>
</evidence>
<keyword evidence="1" id="KW-1133">Transmembrane helix</keyword>
<keyword evidence="1" id="KW-0472">Membrane</keyword>
<dbReference type="STRING" id="913024.SAMN05421741_12716"/>
<reference evidence="3" key="1">
    <citation type="submission" date="2016-10" db="EMBL/GenBank/DDBJ databases">
        <authorList>
            <person name="Varghese N."/>
            <person name="Submissions S."/>
        </authorList>
    </citation>
    <scope>NUCLEOTIDE SEQUENCE [LARGE SCALE GENOMIC DNA]</scope>
    <source>
        <strain evidence="3">DS-12</strain>
    </source>
</reference>
<dbReference type="Proteomes" id="UP000199036">
    <property type="component" value="Unassembled WGS sequence"/>
</dbReference>
<sequence>MKQVVSFYNYTFLILSVLMLVFCVYSLYSKPVDNAIDFTVIDTKSIAKLEPSFLKKLDEEIPLPEPEPMYESEDNGTIICGGWSERIVFNAVKLSNKDLLQKVDKIIDSIRLNDLERRVHINIVSSKETPYQTFIDVLDLFYKKNSRIYGLHKETIFWIE</sequence>
<evidence type="ECO:0000313" key="3">
    <source>
        <dbReference type="Proteomes" id="UP000199036"/>
    </source>
</evidence>
<accession>A0A1I5FDY7</accession>
<dbReference type="EMBL" id="FOVI01000027">
    <property type="protein sequence ID" value="SFO21920.1"/>
    <property type="molecule type" value="Genomic_DNA"/>
</dbReference>
<name>A0A1I5FDY7_9FLAO</name>
<keyword evidence="3" id="KW-1185">Reference proteome</keyword>
<organism evidence="2 3">
    <name type="scientific">Paenimyroides ummariense</name>
    <dbReference type="NCBI Taxonomy" id="913024"/>
    <lineage>
        <taxon>Bacteria</taxon>
        <taxon>Pseudomonadati</taxon>
        <taxon>Bacteroidota</taxon>
        <taxon>Flavobacteriia</taxon>
        <taxon>Flavobacteriales</taxon>
        <taxon>Flavobacteriaceae</taxon>
        <taxon>Paenimyroides</taxon>
    </lineage>
</organism>
<feature type="transmembrane region" description="Helical" evidence="1">
    <location>
        <begin position="7"/>
        <end position="28"/>
    </location>
</feature>
<evidence type="ECO:0000256" key="1">
    <source>
        <dbReference type="SAM" id="Phobius"/>
    </source>
</evidence>
<gene>
    <name evidence="2" type="ORF">SAMN05421741_12716</name>
</gene>
<dbReference type="OrthoDB" id="9834180at2"/>
<dbReference type="AlphaFoldDB" id="A0A1I5FDY7"/>
<protein>
    <submittedName>
        <fullName evidence="2">Uncharacterized protein</fullName>
    </submittedName>
</protein>
<proteinExistence type="predicted"/>
<dbReference type="RefSeq" id="WP_091525722.1">
    <property type="nucleotide sequence ID" value="NZ_FOVI01000027.1"/>
</dbReference>